<proteinExistence type="predicted"/>
<dbReference type="OrthoDB" id="10066957at2759"/>
<reference evidence="1 2" key="1">
    <citation type="journal article" date="2020" name="Cell">
        <title>Large-Scale Comparative Analyses of Tick Genomes Elucidate Their Genetic Diversity and Vector Capacities.</title>
        <authorList>
            <consortium name="Tick Genome and Microbiome Consortium (TIGMIC)"/>
            <person name="Jia N."/>
            <person name="Wang J."/>
            <person name="Shi W."/>
            <person name="Du L."/>
            <person name="Sun Y."/>
            <person name="Zhan W."/>
            <person name="Jiang J.F."/>
            <person name="Wang Q."/>
            <person name="Zhang B."/>
            <person name="Ji P."/>
            <person name="Bell-Sakyi L."/>
            <person name="Cui X.M."/>
            <person name="Yuan T.T."/>
            <person name="Jiang B.G."/>
            <person name="Yang W.F."/>
            <person name="Lam T.T."/>
            <person name="Chang Q.C."/>
            <person name="Ding S.J."/>
            <person name="Wang X.J."/>
            <person name="Zhu J.G."/>
            <person name="Ruan X.D."/>
            <person name="Zhao L."/>
            <person name="Wei J.T."/>
            <person name="Ye R.Z."/>
            <person name="Que T.C."/>
            <person name="Du C.H."/>
            <person name="Zhou Y.H."/>
            <person name="Cheng J.X."/>
            <person name="Dai P.F."/>
            <person name="Guo W.B."/>
            <person name="Han X.H."/>
            <person name="Huang E.J."/>
            <person name="Li L.F."/>
            <person name="Wei W."/>
            <person name="Gao Y.C."/>
            <person name="Liu J.Z."/>
            <person name="Shao H.Z."/>
            <person name="Wang X."/>
            <person name="Wang C.C."/>
            <person name="Yang T.C."/>
            <person name="Huo Q.B."/>
            <person name="Li W."/>
            <person name="Chen H.Y."/>
            <person name="Chen S.E."/>
            <person name="Zhou L.G."/>
            <person name="Ni X.B."/>
            <person name="Tian J.H."/>
            <person name="Sheng Y."/>
            <person name="Liu T."/>
            <person name="Pan Y.S."/>
            <person name="Xia L.Y."/>
            <person name="Li J."/>
            <person name="Zhao F."/>
            <person name="Cao W.C."/>
        </authorList>
    </citation>
    <scope>NUCLEOTIDE SEQUENCE [LARGE SCALE GENOMIC DNA]</scope>
    <source>
        <strain evidence="1">HaeL-2018</strain>
    </source>
</reference>
<evidence type="ECO:0000313" key="1">
    <source>
        <dbReference type="EMBL" id="KAH9375530.1"/>
    </source>
</evidence>
<protein>
    <submittedName>
        <fullName evidence="1">Uncharacterized protein</fullName>
    </submittedName>
</protein>
<accession>A0A9J6GK17</accession>
<keyword evidence="2" id="KW-1185">Reference proteome</keyword>
<gene>
    <name evidence="1" type="ORF">HPB48_004181</name>
</gene>
<dbReference type="VEuPathDB" id="VectorBase:HLOH_057881"/>
<organism evidence="1 2">
    <name type="scientific">Haemaphysalis longicornis</name>
    <name type="common">Bush tick</name>
    <dbReference type="NCBI Taxonomy" id="44386"/>
    <lineage>
        <taxon>Eukaryota</taxon>
        <taxon>Metazoa</taxon>
        <taxon>Ecdysozoa</taxon>
        <taxon>Arthropoda</taxon>
        <taxon>Chelicerata</taxon>
        <taxon>Arachnida</taxon>
        <taxon>Acari</taxon>
        <taxon>Parasitiformes</taxon>
        <taxon>Ixodida</taxon>
        <taxon>Ixodoidea</taxon>
        <taxon>Ixodidae</taxon>
        <taxon>Haemaphysalinae</taxon>
        <taxon>Haemaphysalis</taxon>
    </lineage>
</organism>
<dbReference type="Proteomes" id="UP000821853">
    <property type="component" value="Chromosome 5"/>
</dbReference>
<dbReference type="EMBL" id="JABSTR010000007">
    <property type="protein sequence ID" value="KAH9375530.1"/>
    <property type="molecule type" value="Genomic_DNA"/>
</dbReference>
<evidence type="ECO:0000313" key="2">
    <source>
        <dbReference type="Proteomes" id="UP000821853"/>
    </source>
</evidence>
<dbReference type="AlphaFoldDB" id="A0A9J6GK17"/>
<name>A0A9J6GK17_HAELO</name>
<dbReference type="OMA" id="GVCETER"/>
<comment type="caution">
    <text evidence="1">The sequence shown here is derived from an EMBL/GenBank/DDBJ whole genome shotgun (WGS) entry which is preliminary data.</text>
</comment>
<sequence>MATEPGASLSDSTDRKLRELNDKFALLLPLVAKADTLSEVIKKVNDIEKAAAHVSDQYDTILAKLDKQDNDVTALKKRVDRIESGSSSQVRQMRIQLNELKLYSRRHNIEVRGFVEEQNENLLEKMNDLAYKLELPELAQSDLDALHRLPSRPGKEPVVIARFASIALKKSWIKKRSALKIAAPLIQIMDNLTPMNKHLLWLATNKGTEMGYRFVWRKPLE</sequence>